<dbReference type="Pfam" id="PF02810">
    <property type="entry name" value="SEC-C"/>
    <property type="match status" value="1"/>
</dbReference>
<dbReference type="InterPro" id="IPR004027">
    <property type="entry name" value="SEC_C_motif"/>
</dbReference>
<reference evidence="1" key="1">
    <citation type="submission" date="2021-03" db="EMBL/GenBank/DDBJ databases">
        <title>Bacillus suaedae sp. nov., isolated from Suaeda aralocaspica.</title>
        <authorList>
            <person name="Lei R.F.R."/>
        </authorList>
    </citation>
    <scope>NUCLEOTIDE SEQUENCE</scope>
    <source>
        <strain evidence="1">YZJH907-2</strain>
    </source>
</reference>
<dbReference type="SUPFAM" id="SSF103642">
    <property type="entry name" value="Sec-C motif"/>
    <property type="match status" value="1"/>
</dbReference>
<dbReference type="Gene3D" id="3.10.450.50">
    <property type="match status" value="1"/>
</dbReference>
<protein>
    <submittedName>
        <fullName evidence="1">SEC-C domain-containing protein</fullName>
    </submittedName>
</protein>
<evidence type="ECO:0000313" key="1">
    <source>
        <dbReference type="EMBL" id="MBP3950211.1"/>
    </source>
</evidence>
<accession>A0A940WXQ7</accession>
<proteinExistence type="predicted"/>
<dbReference type="Proteomes" id="UP000678228">
    <property type="component" value="Unassembled WGS sequence"/>
</dbReference>
<comment type="caution">
    <text evidence="1">The sequence shown here is derived from an EMBL/GenBank/DDBJ whole genome shotgun (WGS) entry which is preliminary data.</text>
</comment>
<evidence type="ECO:0000313" key="2">
    <source>
        <dbReference type="Proteomes" id="UP000678228"/>
    </source>
</evidence>
<organism evidence="1 2">
    <name type="scientific">Halalkalibacter suaedae</name>
    <dbReference type="NCBI Taxonomy" id="2822140"/>
    <lineage>
        <taxon>Bacteria</taxon>
        <taxon>Bacillati</taxon>
        <taxon>Bacillota</taxon>
        <taxon>Bacilli</taxon>
        <taxon>Bacillales</taxon>
        <taxon>Bacillaceae</taxon>
        <taxon>Halalkalibacter</taxon>
    </lineage>
</organism>
<keyword evidence="2" id="KW-1185">Reference proteome</keyword>
<dbReference type="EMBL" id="JAGKSQ010000001">
    <property type="protein sequence ID" value="MBP3950211.1"/>
    <property type="molecule type" value="Genomic_DNA"/>
</dbReference>
<gene>
    <name evidence="1" type="ORF">J7W16_03630</name>
</gene>
<name>A0A940WXQ7_9BACI</name>
<dbReference type="AlphaFoldDB" id="A0A940WXQ7"/>
<sequence length="386" mass="43739">MTTFLQRIEAALLSEDRFVQSYAVQMLEQSFLAKPETLFTALEAVDRSENGSSPTPSILPFIDFIPVDEAGIQELISRIQKKDQNLARYLHLLERAPTDLLLQYQQKLTPFTPRTFFENLQLIKDLSVDELFEEFGTIMNQLETTDSLDLFQFGQRMVQEFIDRDEIQQWEVEAGIRGGYEEDDYLTYDAIYSIVMAGLLRVESVIPDLVNVLSRDENDAALEESMKALIQIGTEEVVEAVEPIALKGESYLYTIEVLAKIKTKSAEEALFRLYDRTTNLTQKTLVADALCQHLSVEAIPIVEQLIETGYDSTMLELEESIYANCILNGIDHPKLAEWRATLEAASETYEEAKQHIGSLIQMAEKVGRNDPCPCESGKKYKKCCGA</sequence>
<dbReference type="RefSeq" id="WP_210595819.1">
    <property type="nucleotide sequence ID" value="NZ_JAGKSQ010000001.1"/>
</dbReference>